<keyword evidence="1" id="KW-0732">Signal</keyword>
<feature type="signal peptide" evidence="1">
    <location>
        <begin position="1"/>
        <end position="20"/>
    </location>
</feature>
<evidence type="ECO:0000313" key="2">
    <source>
        <dbReference type="EMBL" id="PQJ11362.1"/>
    </source>
</evidence>
<evidence type="ECO:0000256" key="1">
    <source>
        <dbReference type="SAM" id="SignalP"/>
    </source>
</evidence>
<name>A0A2S7SWQ3_9BACT</name>
<dbReference type="OrthoDB" id="965683at2"/>
<accession>A0A2S7SWQ3</accession>
<feature type="chain" id="PRO_5015591269" description="Outer membrane protein beta-barrel domain-containing protein" evidence="1">
    <location>
        <begin position="21"/>
        <end position="214"/>
    </location>
</feature>
<evidence type="ECO:0000313" key="3">
    <source>
        <dbReference type="Proteomes" id="UP000239872"/>
    </source>
</evidence>
<comment type="caution">
    <text evidence="2">The sequence shown here is derived from an EMBL/GenBank/DDBJ whole genome shotgun (WGS) entry which is preliminary data.</text>
</comment>
<gene>
    <name evidence="2" type="ORF">CJD36_006055</name>
</gene>
<protein>
    <recommendedName>
        <fullName evidence="4">Outer membrane protein beta-barrel domain-containing protein</fullName>
    </recommendedName>
</protein>
<dbReference type="EMBL" id="PPSL01000002">
    <property type="protein sequence ID" value="PQJ11362.1"/>
    <property type="molecule type" value="Genomic_DNA"/>
</dbReference>
<evidence type="ECO:0008006" key="4">
    <source>
        <dbReference type="Google" id="ProtNLM"/>
    </source>
</evidence>
<proteinExistence type="predicted"/>
<organism evidence="2 3">
    <name type="scientific">Flavipsychrobacter stenotrophus</name>
    <dbReference type="NCBI Taxonomy" id="2077091"/>
    <lineage>
        <taxon>Bacteria</taxon>
        <taxon>Pseudomonadati</taxon>
        <taxon>Bacteroidota</taxon>
        <taxon>Chitinophagia</taxon>
        <taxon>Chitinophagales</taxon>
        <taxon>Chitinophagaceae</taxon>
        <taxon>Flavipsychrobacter</taxon>
    </lineage>
</organism>
<reference evidence="2 3" key="1">
    <citation type="submission" date="2018-01" db="EMBL/GenBank/DDBJ databases">
        <title>A novel member of the phylum Bacteroidetes isolated from glacier ice.</title>
        <authorList>
            <person name="Liu Q."/>
            <person name="Xin Y.-H."/>
        </authorList>
    </citation>
    <scope>NUCLEOTIDE SEQUENCE [LARGE SCALE GENOMIC DNA]</scope>
    <source>
        <strain evidence="2 3">RB1R16</strain>
    </source>
</reference>
<keyword evidence="3" id="KW-1185">Reference proteome</keyword>
<dbReference type="RefSeq" id="WP_105038241.1">
    <property type="nucleotide sequence ID" value="NZ_PPSL01000002.1"/>
</dbReference>
<sequence length="214" mass="23866">MKNIIIAALLSISSVGLCRAQDDADPPRKPHQFDHYIGVQINELTKQILGVNNTSTVADNPYLFTYHLTERSSGLGFRVGSGFNYISQTLDGGGKSTVKSFNCRIGFEKTFKLSDKWSTGVGLDLLYKNVDTSYDQQSAYGYKQTYKSKKIGAGPMGWLRYSLSKKILVGTEISMYYLTGNDKMTSSYTSADSDEKVSEFKFNLPVVFFLSMKL</sequence>
<dbReference type="Proteomes" id="UP000239872">
    <property type="component" value="Unassembled WGS sequence"/>
</dbReference>
<dbReference type="AlphaFoldDB" id="A0A2S7SWQ3"/>